<gene>
    <name evidence="2" type="ORF">BYL167_LOCUS41001</name>
</gene>
<keyword evidence="1" id="KW-1133">Transmembrane helix</keyword>
<dbReference type="EMBL" id="CAJOBH010102835">
    <property type="protein sequence ID" value="CAF4621934.1"/>
    <property type="molecule type" value="Genomic_DNA"/>
</dbReference>
<feature type="transmembrane region" description="Helical" evidence="1">
    <location>
        <begin position="15"/>
        <end position="32"/>
    </location>
</feature>
<reference evidence="2" key="1">
    <citation type="submission" date="2021-02" db="EMBL/GenBank/DDBJ databases">
        <authorList>
            <person name="Nowell W R."/>
        </authorList>
    </citation>
    <scope>NUCLEOTIDE SEQUENCE</scope>
</reference>
<organism evidence="2 3">
    <name type="scientific">Rotaria magnacalcarata</name>
    <dbReference type="NCBI Taxonomy" id="392030"/>
    <lineage>
        <taxon>Eukaryota</taxon>
        <taxon>Metazoa</taxon>
        <taxon>Spiralia</taxon>
        <taxon>Gnathifera</taxon>
        <taxon>Rotifera</taxon>
        <taxon>Eurotatoria</taxon>
        <taxon>Bdelloidea</taxon>
        <taxon>Philodinida</taxon>
        <taxon>Philodinidae</taxon>
        <taxon>Rotaria</taxon>
    </lineage>
</organism>
<keyword evidence="1" id="KW-0472">Membrane</keyword>
<feature type="non-terminal residue" evidence="2">
    <location>
        <position position="1"/>
    </location>
</feature>
<accession>A0A8S2ZD62</accession>
<name>A0A8S2ZD62_9BILA</name>
<keyword evidence="1" id="KW-0812">Transmembrane</keyword>
<dbReference type="Proteomes" id="UP000681967">
    <property type="component" value="Unassembled WGS sequence"/>
</dbReference>
<comment type="caution">
    <text evidence="2">The sequence shown here is derived from an EMBL/GenBank/DDBJ whole genome shotgun (WGS) entry which is preliminary data.</text>
</comment>
<proteinExistence type="predicted"/>
<evidence type="ECO:0000313" key="2">
    <source>
        <dbReference type="EMBL" id="CAF4621934.1"/>
    </source>
</evidence>
<evidence type="ECO:0000313" key="3">
    <source>
        <dbReference type="Proteomes" id="UP000681967"/>
    </source>
</evidence>
<dbReference type="AlphaFoldDB" id="A0A8S2ZD62"/>
<sequence>MVDHIEKKIIKSNSTWIFIGSSFGGLVSTLVTQRQPKLIHS</sequence>
<evidence type="ECO:0000256" key="1">
    <source>
        <dbReference type="SAM" id="Phobius"/>
    </source>
</evidence>
<protein>
    <submittedName>
        <fullName evidence="2">Uncharacterized protein</fullName>
    </submittedName>
</protein>